<evidence type="ECO:0000256" key="1">
    <source>
        <dbReference type="SAM" id="Phobius"/>
    </source>
</evidence>
<accession>A0AAV4FNC3</accession>
<dbReference type="EMBL" id="BMAT01011544">
    <property type="protein sequence ID" value="GFR74792.1"/>
    <property type="molecule type" value="Genomic_DNA"/>
</dbReference>
<proteinExistence type="predicted"/>
<feature type="non-terminal residue" evidence="2">
    <location>
        <position position="103"/>
    </location>
</feature>
<gene>
    <name evidence="2" type="ORF">ElyMa_005763300</name>
</gene>
<protein>
    <submittedName>
        <fullName evidence="2">Uncharacterized protein</fullName>
    </submittedName>
</protein>
<dbReference type="AlphaFoldDB" id="A0AAV4FNC3"/>
<organism evidence="2 3">
    <name type="scientific">Elysia marginata</name>
    <dbReference type="NCBI Taxonomy" id="1093978"/>
    <lineage>
        <taxon>Eukaryota</taxon>
        <taxon>Metazoa</taxon>
        <taxon>Spiralia</taxon>
        <taxon>Lophotrochozoa</taxon>
        <taxon>Mollusca</taxon>
        <taxon>Gastropoda</taxon>
        <taxon>Heterobranchia</taxon>
        <taxon>Euthyneura</taxon>
        <taxon>Panpulmonata</taxon>
        <taxon>Sacoglossa</taxon>
        <taxon>Placobranchoidea</taxon>
        <taxon>Plakobranchidae</taxon>
        <taxon>Elysia</taxon>
    </lineage>
</organism>
<name>A0AAV4FNC3_9GAST</name>
<keyword evidence="1" id="KW-0472">Membrane</keyword>
<evidence type="ECO:0000313" key="3">
    <source>
        <dbReference type="Proteomes" id="UP000762676"/>
    </source>
</evidence>
<keyword evidence="1" id="KW-1133">Transmembrane helix</keyword>
<sequence length="103" mass="11499">MAQCVEAIRTDLHVRSMLKEAAINKRLNMIYCGVLICFISTLVNGLPKVELMEEISSNFCGANFHLSGKDYTLLKYKVTGPNSTFTIGQFTSPTIVKQRSKSH</sequence>
<keyword evidence="3" id="KW-1185">Reference proteome</keyword>
<dbReference type="Proteomes" id="UP000762676">
    <property type="component" value="Unassembled WGS sequence"/>
</dbReference>
<evidence type="ECO:0000313" key="2">
    <source>
        <dbReference type="EMBL" id="GFR74792.1"/>
    </source>
</evidence>
<keyword evidence="1" id="KW-0812">Transmembrane</keyword>
<feature type="transmembrane region" description="Helical" evidence="1">
    <location>
        <begin position="27"/>
        <end position="46"/>
    </location>
</feature>
<comment type="caution">
    <text evidence="2">The sequence shown here is derived from an EMBL/GenBank/DDBJ whole genome shotgun (WGS) entry which is preliminary data.</text>
</comment>
<reference evidence="2 3" key="1">
    <citation type="journal article" date="2021" name="Elife">
        <title>Chloroplast acquisition without the gene transfer in kleptoplastic sea slugs, Plakobranchus ocellatus.</title>
        <authorList>
            <person name="Maeda T."/>
            <person name="Takahashi S."/>
            <person name="Yoshida T."/>
            <person name="Shimamura S."/>
            <person name="Takaki Y."/>
            <person name="Nagai Y."/>
            <person name="Toyoda A."/>
            <person name="Suzuki Y."/>
            <person name="Arimoto A."/>
            <person name="Ishii H."/>
            <person name="Satoh N."/>
            <person name="Nishiyama T."/>
            <person name="Hasebe M."/>
            <person name="Maruyama T."/>
            <person name="Minagawa J."/>
            <person name="Obokata J."/>
            <person name="Shigenobu S."/>
        </authorList>
    </citation>
    <scope>NUCLEOTIDE SEQUENCE [LARGE SCALE GENOMIC DNA]</scope>
</reference>